<keyword evidence="1" id="KW-0732">Signal</keyword>
<protein>
    <submittedName>
        <fullName evidence="2">Putative secreted peptide</fullName>
    </submittedName>
</protein>
<feature type="chain" id="PRO_5014649645" evidence="1">
    <location>
        <begin position="21"/>
        <end position="93"/>
    </location>
</feature>
<proteinExistence type="predicted"/>
<evidence type="ECO:0000313" key="2">
    <source>
        <dbReference type="EMBL" id="MBW30252.1"/>
    </source>
</evidence>
<organism evidence="2">
    <name type="scientific">Anopheles braziliensis</name>
    <dbReference type="NCBI Taxonomy" id="58242"/>
    <lineage>
        <taxon>Eukaryota</taxon>
        <taxon>Metazoa</taxon>
        <taxon>Ecdysozoa</taxon>
        <taxon>Arthropoda</taxon>
        <taxon>Hexapoda</taxon>
        <taxon>Insecta</taxon>
        <taxon>Pterygota</taxon>
        <taxon>Neoptera</taxon>
        <taxon>Endopterygota</taxon>
        <taxon>Diptera</taxon>
        <taxon>Nematocera</taxon>
        <taxon>Culicoidea</taxon>
        <taxon>Culicidae</taxon>
        <taxon>Anophelinae</taxon>
        <taxon>Anopheles</taxon>
    </lineage>
</organism>
<dbReference type="AlphaFoldDB" id="A0A2M3ZP38"/>
<accession>A0A2M3ZP38</accession>
<evidence type="ECO:0000256" key="1">
    <source>
        <dbReference type="SAM" id="SignalP"/>
    </source>
</evidence>
<sequence>MLCVRVCMCVCVCVCVCVDAFKRLPPFGVSLHLNFGFFWRHFPRSKRTKIPIPPPEYGVCACCVSIGWSPITPCSLSHTSGVHPVGVWCASRS</sequence>
<reference evidence="2" key="1">
    <citation type="submission" date="2018-01" db="EMBL/GenBank/DDBJ databases">
        <title>An insight into the sialome of Amazonian anophelines.</title>
        <authorList>
            <person name="Ribeiro J.M."/>
            <person name="Scarpassa V."/>
            <person name="Calvo E."/>
        </authorList>
    </citation>
    <scope>NUCLEOTIDE SEQUENCE</scope>
    <source>
        <tissue evidence="2">Salivary glands</tissue>
    </source>
</reference>
<dbReference type="EMBL" id="GGFM01009501">
    <property type="protein sequence ID" value="MBW30252.1"/>
    <property type="molecule type" value="Transcribed_RNA"/>
</dbReference>
<feature type="signal peptide" evidence="1">
    <location>
        <begin position="1"/>
        <end position="20"/>
    </location>
</feature>
<name>A0A2M3ZP38_9DIPT</name>